<dbReference type="Pfam" id="PF00001">
    <property type="entry name" value="7tm_1"/>
    <property type="match status" value="1"/>
</dbReference>
<evidence type="ECO:0000313" key="15">
    <source>
        <dbReference type="RefSeq" id="XP_034098283.1"/>
    </source>
</evidence>
<dbReference type="AlphaFoldDB" id="A0A6P8WGB1"/>
<feature type="region of interest" description="Disordered" evidence="11">
    <location>
        <begin position="598"/>
        <end position="626"/>
    </location>
</feature>
<sequence length="690" mass="73440">MSDDTTAGLGYGGDMDPQPGPTIALDAADESGFSQSLLTFAAIMTFLIMIVGICGNFLTVVALLKCPKVRNVAAAFIISLCIADLLFCALVLPFQGLRFVQGTWRHGAVLCRLIPFIQYGNIGVSLLCIAMITINRYVMITHHGCYARIYKRHWIAVMIAACWLISYGMQLPTLLGAWGRFGYDDRLQTCSIMSDDHGHSSKTTLFITAFVIPCLVIIACYAKIFWVVHKSEQRLKRHANKQNSIPNNLRPVATATSLPTGGNAGDSQTQSQTAAGAGGLPASRVSSDSSSSYSTDVPEAAIATGGGKQPAIRVKDQREVRAKRNEWRITKMVLAIFLSFVICYLPITIVKVADKDVDHPSWHIFSYIMLYLSACINPIIYVIMNKQYRKAYKTVVLCQPARLLLPFGKTNGGASSAAEKWKDTGLSNNHSRTIVSQMSGGATATATATVSGSASGAATTNTVQTSDCQPSASQKSTQSLELMSRGPDLISKSNLPTLVMPTSTSTPTPTITCPPPPPSVTLGNAAAGSSRMLPLKKNNHSYINNGFNSSGNSNNSSVSQSSAIYRPGAGSMGSGSAPLRRITMVGDDIILEEEELPATPSPTATSPPESPAPPPPQTAAHPLAPNNVAAAAAAMAASKVTKSPIYMNVNSPKRMQSYSDAHIPAKDAVQQDTASASKVQQAAMFPNTKD</sequence>
<accession>A0A6P8WGB1</accession>
<dbReference type="SMART" id="SM01381">
    <property type="entry name" value="7TM_GPCR_Srsx"/>
    <property type="match status" value="1"/>
</dbReference>
<evidence type="ECO:0000256" key="1">
    <source>
        <dbReference type="ARBA" id="ARBA00004651"/>
    </source>
</evidence>
<keyword evidence="7 12" id="KW-0472">Membrane</keyword>
<evidence type="ECO:0000256" key="5">
    <source>
        <dbReference type="ARBA" id="ARBA00022989"/>
    </source>
</evidence>
<feature type="compositionally biased region" description="Polar residues" evidence="11">
    <location>
        <begin position="254"/>
        <end position="274"/>
    </location>
</feature>
<dbReference type="InterPro" id="IPR017452">
    <property type="entry name" value="GPCR_Rhodpsn_7TM"/>
</dbReference>
<evidence type="ECO:0000256" key="4">
    <source>
        <dbReference type="ARBA" id="ARBA00022692"/>
    </source>
</evidence>
<feature type="transmembrane region" description="Helical" evidence="12">
    <location>
        <begin position="332"/>
        <end position="352"/>
    </location>
</feature>
<comment type="similarity">
    <text evidence="2 10">Belongs to the G-protein coupled receptor 1 family.</text>
</comment>
<feature type="region of interest" description="Disordered" evidence="11">
    <location>
        <begin position="239"/>
        <end position="295"/>
    </location>
</feature>
<feature type="compositionally biased region" description="Low complexity" evidence="11">
    <location>
        <begin position="283"/>
        <end position="294"/>
    </location>
</feature>
<evidence type="ECO:0000256" key="9">
    <source>
        <dbReference type="ARBA" id="ARBA00023224"/>
    </source>
</evidence>
<dbReference type="InterPro" id="IPR000276">
    <property type="entry name" value="GPCR_Rhodpsn"/>
</dbReference>
<keyword evidence="9 10" id="KW-0807">Transducer</keyword>
<keyword evidence="14" id="KW-1185">Reference proteome</keyword>
<dbReference type="CTD" id="31168"/>
<evidence type="ECO:0000313" key="16">
    <source>
        <dbReference type="RefSeq" id="XP_034098292.1"/>
    </source>
</evidence>
<feature type="compositionally biased region" description="Low complexity" evidence="11">
    <location>
        <begin position="598"/>
        <end position="607"/>
    </location>
</feature>
<comment type="subcellular location">
    <subcellularLocation>
        <location evidence="1">Cell membrane</location>
        <topology evidence="1">Multi-pass membrane protein</topology>
    </subcellularLocation>
</comment>
<evidence type="ECO:0000256" key="3">
    <source>
        <dbReference type="ARBA" id="ARBA00022475"/>
    </source>
</evidence>
<keyword evidence="4 10" id="KW-0812">Transmembrane</keyword>
<dbReference type="PANTHER" id="PTHR24228">
    <property type="entry name" value="B2 BRADYKININ RECEPTOR/ANGIOTENSIN II RECEPTOR"/>
    <property type="match status" value="1"/>
</dbReference>
<evidence type="ECO:0000256" key="2">
    <source>
        <dbReference type="ARBA" id="ARBA00010663"/>
    </source>
</evidence>
<evidence type="ECO:0000259" key="13">
    <source>
        <dbReference type="PROSITE" id="PS50262"/>
    </source>
</evidence>
<keyword evidence="3" id="KW-1003">Cell membrane</keyword>
<dbReference type="Proteomes" id="UP000515160">
    <property type="component" value="Chromosome X"/>
</dbReference>
<dbReference type="PRINTS" id="PR00237">
    <property type="entry name" value="GPCRRHODOPSN"/>
</dbReference>
<feature type="compositionally biased region" description="Low complexity" evidence="11">
    <location>
        <begin position="544"/>
        <end position="562"/>
    </location>
</feature>
<reference evidence="15 16" key="1">
    <citation type="submission" date="2025-04" db="UniProtKB">
        <authorList>
            <consortium name="RefSeq"/>
        </authorList>
    </citation>
    <scope>IDENTIFICATION</scope>
    <source>
        <strain evidence="15 16">15112-1751.03</strain>
        <tissue evidence="15 16">Whole Adult</tissue>
    </source>
</reference>
<dbReference type="RefSeq" id="XP_034098283.1">
    <property type="nucleotide sequence ID" value="XM_034242392.2"/>
</dbReference>
<dbReference type="SUPFAM" id="SSF81321">
    <property type="entry name" value="Family A G protein-coupled receptor-like"/>
    <property type="match status" value="1"/>
</dbReference>
<keyword evidence="5 12" id="KW-1133">Transmembrane helix</keyword>
<feature type="transmembrane region" description="Helical" evidence="12">
    <location>
        <begin position="116"/>
        <end position="134"/>
    </location>
</feature>
<organism evidence="14 15">
    <name type="scientific">Drosophila albomicans</name>
    <name type="common">Fruit fly</name>
    <dbReference type="NCBI Taxonomy" id="7291"/>
    <lineage>
        <taxon>Eukaryota</taxon>
        <taxon>Metazoa</taxon>
        <taxon>Ecdysozoa</taxon>
        <taxon>Arthropoda</taxon>
        <taxon>Hexapoda</taxon>
        <taxon>Insecta</taxon>
        <taxon>Pterygota</taxon>
        <taxon>Neoptera</taxon>
        <taxon>Endopterygota</taxon>
        <taxon>Diptera</taxon>
        <taxon>Brachycera</taxon>
        <taxon>Muscomorpha</taxon>
        <taxon>Ephydroidea</taxon>
        <taxon>Drosophilidae</taxon>
        <taxon>Drosophila</taxon>
    </lineage>
</organism>
<keyword evidence="8 10" id="KW-0675">Receptor</keyword>
<dbReference type="PROSITE" id="PS00237">
    <property type="entry name" value="G_PROTEIN_RECEP_F1_1"/>
    <property type="match status" value="1"/>
</dbReference>
<evidence type="ECO:0000256" key="11">
    <source>
        <dbReference type="SAM" id="MobiDB-lite"/>
    </source>
</evidence>
<keyword evidence="6 10" id="KW-0297">G-protein coupled receptor</keyword>
<feature type="compositionally biased region" description="Polar residues" evidence="11">
    <location>
        <begin position="670"/>
        <end position="680"/>
    </location>
</feature>
<dbReference type="PANTHER" id="PTHR24228:SF63">
    <property type="entry name" value="G-PROTEIN COUPLED RECEPTOR MOODY"/>
    <property type="match status" value="1"/>
</dbReference>
<feature type="transmembrane region" description="Helical" evidence="12">
    <location>
        <begin position="205"/>
        <end position="228"/>
    </location>
</feature>
<evidence type="ECO:0000256" key="8">
    <source>
        <dbReference type="ARBA" id="ARBA00023170"/>
    </source>
</evidence>
<dbReference type="CDD" id="cd15210">
    <property type="entry name" value="7tmA_GPR84-like"/>
    <property type="match status" value="1"/>
</dbReference>
<evidence type="ECO:0000313" key="14">
    <source>
        <dbReference type="Proteomes" id="UP000515160"/>
    </source>
</evidence>
<feature type="transmembrane region" description="Helical" evidence="12">
    <location>
        <begin position="364"/>
        <end position="384"/>
    </location>
</feature>
<evidence type="ECO:0000256" key="12">
    <source>
        <dbReference type="SAM" id="Phobius"/>
    </source>
</evidence>
<dbReference type="OrthoDB" id="10044919at2759"/>
<evidence type="ECO:0000256" key="7">
    <source>
        <dbReference type="ARBA" id="ARBA00023136"/>
    </source>
</evidence>
<feature type="region of interest" description="Disordered" evidence="11">
    <location>
        <begin position="657"/>
        <end position="690"/>
    </location>
</feature>
<evidence type="ECO:0000256" key="6">
    <source>
        <dbReference type="ARBA" id="ARBA00023040"/>
    </source>
</evidence>
<dbReference type="RefSeq" id="XP_034098292.1">
    <property type="nucleotide sequence ID" value="XM_034242401.2"/>
</dbReference>
<dbReference type="GO" id="GO:0005886">
    <property type="term" value="C:plasma membrane"/>
    <property type="evidence" value="ECO:0007669"/>
    <property type="project" value="UniProtKB-SubCell"/>
</dbReference>
<evidence type="ECO:0000256" key="10">
    <source>
        <dbReference type="RuleBase" id="RU000688"/>
    </source>
</evidence>
<protein>
    <submittedName>
        <fullName evidence="15 16">G-protein coupled receptor moody</fullName>
    </submittedName>
</protein>
<feature type="transmembrane region" description="Helical" evidence="12">
    <location>
        <begin position="154"/>
        <end position="178"/>
    </location>
</feature>
<dbReference type="Gene3D" id="1.20.1070.10">
    <property type="entry name" value="Rhodopsin 7-helix transmembrane proteins"/>
    <property type="match status" value="1"/>
</dbReference>
<dbReference type="PROSITE" id="PS50262">
    <property type="entry name" value="G_PROTEIN_RECEP_F1_2"/>
    <property type="match status" value="1"/>
</dbReference>
<feature type="compositionally biased region" description="Pro residues" evidence="11">
    <location>
        <begin position="608"/>
        <end position="617"/>
    </location>
</feature>
<dbReference type="GO" id="GO:0004930">
    <property type="term" value="F:G protein-coupled receptor activity"/>
    <property type="evidence" value="ECO:0007669"/>
    <property type="project" value="UniProtKB-KW"/>
</dbReference>
<proteinExistence type="inferred from homology"/>
<feature type="domain" description="G-protein coupled receptors family 1 profile" evidence="13">
    <location>
        <begin position="55"/>
        <end position="381"/>
    </location>
</feature>
<feature type="region of interest" description="Disordered" evidence="11">
    <location>
        <begin position="544"/>
        <end position="580"/>
    </location>
</feature>
<name>A0A6P8WGB1_DROAB</name>
<dbReference type="GeneID" id="117563852"/>
<feature type="transmembrane region" description="Helical" evidence="12">
    <location>
        <begin position="71"/>
        <end position="96"/>
    </location>
</feature>
<feature type="transmembrane region" description="Helical" evidence="12">
    <location>
        <begin position="40"/>
        <end position="64"/>
    </location>
</feature>
<gene>
    <name evidence="15 16" type="primary">LOC117563852</name>
</gene>